<dbReference type="InterPro" id="IPR015943">
    <property type="entry name" value="WD40/YVTN_repeat-like_dom_sf"/>
</dbReference>
<dbReference type="PROSITE" id="PS51007">
    <property type="entry name" value="CYTC"/>
    <property type="match status" value="3"/>
</dbReference>
<feature type="domain" description="Cytochrome c" evidence="6">
    <location>
        <begin position="745"/>
        <end position="845"/>
    </location>
</feature>
<name>A0A1D8AXI9_9BACT</name>
<sequence length="845" mass="92255">MPKTVLRAGLGVTALAAIVVAVLFVRSHYAAESTPALRGERIAREQGCFACHGPDGKGGVADPGARGGVVPGWDGRTVATYALNEAEVVEWILEGRPARLKDVDLHTGRKPLLPMPAYRDRMSAGQLDDLMAYFRAVSAFDTNIPALAYEGMVESEKYGCFACHGPGGVGGAPNPGSFKGHIPAWDGAEYAEIVRDEGELREWILDGHPRRLWDNPAARHFLEGQLVQMPVYRRVISDDQLAKIMGYVQWRRTERPAAERHDPARPTFPPETGRPASPVYRSPLHIVLSPDGRQACVVNYTANLLTLLDVRSRQVIAEIPVGERPTQARYAPDGRTLYVSCTWGGKIDVVDLAERRVVRSLTAGHEPCGLTVSADGRRLYVTNVVSSTVSILDTETGQTVHETPVGAQPRFATLTPDGARLAVSNGLSPWVSILDARDGRETGRYDMGRASMLREIVCSPDGRWAFLTNLVSHNEVPTVQMERGWINSNGFTVLDLAEPGRRVTLLLDQLLSGATNPSGLVLSADARKLYVSLAGIHEIAIVDVPAALALAAATRTPTEIQLLEEDVEILHRRGIARRLPAGGLGPRSLALSEATGELWVANYFSDTITVLDAETGAQRAEIALGPVQAMSTWREGELMANDGRITYQNWISCTSCHQEDTSSDGLNWDLANDGLGNAKNNKSLQDTHFSPPAMWSGVRADVADGVGAGERFQGFVPMAHVQGPITEYLSHPDRAPSPYRHDDPVILERGKKLFAAAGCDVCHPAPFYTDLKFHDLGFGTPNDFRSRFDTPSLKSTYRTAPYLHDGRAADLRTLFTEHNPDDLHGRTRGFSRQELDDLIAYVRTL</sequence>
<dbReference type="PANTHER" id="PTHR47197:SF3">
    <property type="entry name" value="DIHYDRO-HEME D1 DEHYDROGENASE"/>
    <property type="match status" value="1"/>
</dbReference>
<organism evidence="7 8">
    <name type="scientific">Lacunisphaera limnophila</name>
    <dbReference type="NCBI Taxonomy" id="1838286"/>
    <lineage>
        <taxon>Bacteria</taxon>
        <taxon>Pseudomonadati</taxon>
        <taxon>Verrucomicrobiota</taxon>
        <taxon>Opitutia</taxon>
        <taxon>Opitutales</taxon>
        <taxon>Opitutaceae</taxon>
        <taxon>Lacunisphaera</taxon>
    </lineage>
</organism>
<evidence type="ECO:0000256" key="2">
    <source>
        <dbReference type="ARBA" id="ARBA00022723"/>
    </source>
</evidence>
<dbReference type="GO" id="GO:0020037">
    <property type="term" value="F:heme binding"/>
    <property type="evidence" value="ECO:0007669"/>
    <property type="project" value="InterPro"/>
</dbReference>
<dbReference type="GO" id="GO:0046872">
    <property type="term" value="F:metal ion binding"/>
    <property type="evidence" value="ECO:0007669"/>
    <property type="project" value="UniProtKB-KW"/>
</dbReference>
<dbReference type="Proteomes" id="UP000095228">
    <property type="component" value="Chromosome"/>
</dbReference>
<dbReference type="NCBIfam" id="TIGR02276">
    <property type="entry name" value="beta_rpt_yvtn"/>
    <property type="match status" value="2"/>
</dbReference>
<dbReference type="Gene3D" id="1.10.760.10">
    <property type="entry name" value="Cytochrome c-like domain"/>
    <property type="match status" value="4"/>
</dbReference>
<feature type="domain" description="Cytochrome c" evidence="6">
    <location>
        <begin position="34"/>
        <end position="138"/>
    </location>
</feature>
<keyword evidence="1 4" id="KW-0349">Heme</keyword>
<evidence type="ECO:0000259" key="6">
    <source>
        <dbReference type="PROSITE" id="PS51007"/>
    </source>
</evidence>
<dbReference type="InterPro" id="IPR011048">
    <property type="entry name" value="Haem_d1_sf"/>
</dbReference>
<keyword evidence="3 4" id="KW-0408">Iron</keyword>
<dbReference type="InterPro" id="IPR011964">
    <property type="entry name" value="YVTN_b-propeller_repeat"/>
</dbReference>
<dbReference type="Gene3D" id="2.130.10.10">
    <property type="entry name" value="YVTN repeat-like/Quinoprotein amine dehydrogenase"/>
    <property type="match status" value="1"/>
</dbReference>
<evidence type="ECO:0000313" key="7">
    <source>
        <dbReference type="EMBL" id="AOS45601.1"/>
    </source>
</evidence>
<dbReference type="SUPFAM" id="SSF46626">
    <property type="entry name" value="Cytochrome c"/>
    <property type="match status" value="4"/>
</dbReference>
<dbReference type="SUPFAM" id="SSF51004">
    <property type="entry name" value="C-terminal (heme d1) domain of cytochrome cd1-nitrite reductase"/>
    <property type="match status" value="1"/>
</dbReference>
<dbReference type="PANTHER" id="PTHR47197">
    <property type="entry name" value="PROTEIN NIRF"/>
    <property type="match status" value="1"/>
</dbReference>
<dbReference type="AlphaFoldDB" id="A0A1D8AXI9"/>
<feature type="domain" description="Cytochrome c" evidence="6">
    <location>
        <begin position="146"/>
        <end position="252"/>
    </location>
</feature>
<dbReference type="GO" id="GO:0009055">
    <property type="term" value="F:electron transfer activity"/>
    <property type="evidence" value="ECO:0007669"/>
    <property type="project" value="InterPro"/>
</dbReference>
<protein>
    <submittedName>
        <fullName evidence="7">Cytochrome c</fullName>
    </submittedName>
</protein>
<keyword evidence="8" id="KW-1185">Reference proteome</keyword>
<dbReference type="KEGG" id="obg:Verru16b_02684"/>
<evidence type="ECO:0000256" key="5">
    <source>
        <dbReference type="SAM" id="MobiDB-lite"/>
    </source>
</evidence>
<reference evidence="7 8" key="1">
    <citation type="submission" date="2016-06" db="EMBL/GenBank/DDBJ databases">
        <title>Three novel species with peptidoglycan cell walls form the new genus Lacunisphaera gen. nov. in the family Opitutaceae of the verrucomicrobial subdivision 4.</title>
        <authorList>
            <person name="Rast P."/>
            <person name="Gloeckner I."/>
            <person name="Jogler M."/>
            <person name="Boedeker C."/>
            <person name="Jeske O."/>
            <person name="Wiegand S."/>
            <person name="Reinhardt R."/>
            <person name="Schumann P."/>
            <person name="Rohde M."/>
            <person name="Spring S."/>
            <person name="Gloeckner F.O."/>
            <person name="Jogler C."/>
        </authorList>
    </citation>
    <scope>NUCLEOTIDE SEQUENCE [LARGE SCALE GENOMIC DNA]</scope>
    <source>
        <strain evidence="7 8">IG16b</strain>
    </source>
</reference>
<evidence type="ECO:0000256" key="4">
    <source>
        <dbReference type="PROSITE-ProRule" id="PRU00433"/>
    </source>
</evidence>
<evidence type="ECO:0000256" key="1">
    <source>
        <dbReference type="ARBA" id="ARBA00022617"/>
    </source>
</evidence>
<dbReference type="STRING" id="1838286.Verru16b_02684"/>
<dbReference type="OrthoDB" id="9772811at2"/>
<dbReference type="InterPro" id="IPR051200">
    <property type="entry name" value="Host-pathogen_enzymatic-act"/>
</dbReference>
<gene>
    <name evidence="7" type="ORF">Verru16b_02684</name>
</gene>
<dbReference type="EMBL" id="CP016094">
    <property type="protein sequence ID" value="AOS45601.1"/>
    <property type="molecule type" value="Genomic_DNA"/>
</dbReference>
<dbReference type="RefSeq" id="WP_069962728.1">
    <property type="nucleotide sequence ID" value="NZ_CP016094.1"/>
</dbReference>
<evidence type="ECO:0000256" key="3">
    <source>
        <dbReference type="ARBA" id="ARBA00023004"/>
    </source>
</evidence>
<feature type="compositionally biased region" description="Basic and acidic residues" evidence="5">
    <location>
        <begin position="255"/>
        <end position="264"/>
    </location>
</feature>
<dbReference type="Pfam" id="PF00034">
    <property type="entry name" value="Cytochrom_C"/>
    <property type="match status" value="1"/>
</dbReference>
<keyword evidence="2 4" id="KW-0479">Metal-binding</keyword>
<feature type="region of interest" description="Disordered" evidence="5">
    <location>
        <begin position="255"/>
        <end position="277"/>
    </location>
</feature>
<dbReference type="Pfam" id="PF02239">
    <property type="entry name" value="Cytochrom_D1"/>
    <property type="match status" value="1"/>
</dbReference>
<accession>A0A1D8AXI9</accession>
<proteinExistence type="predicted"/>
<dbReference type="InterPro" id="IPR009056">
    <property type="entry name" value="Cyt_c-like_dom"/>
</dbReference>
<evidence type="ECO:0000313" key="8">
    <source>
        <dbReference type="Proteomes" id="UP000095228"/>
    </source>
</evidence>
<dbReference type="InterPro" id="IPR036909">
    <property type="entry name" value="Cyt_c-like_dom_sf"/>
</dbReference>